<evidence type="ECO:0000313" key="2">
    <source>
        <dbReference type="EMBL" id="QEU94070.1"/>
    </source>
</evidence>
<dbReference type="KEGG" id="ska:CP970_27025"/>
<evidence type="ECO:0000256" key="1">
    <source>
        <dbReference type="SAM" id="Phobius"/>
    </source>
</evidence>
<sequence>MVTGWGLFTFVGGTVLATNVFRAADWFQMMSYQQRMWPKSVTTVRVGGALFSVAGAVTLLEAWAW</sequence>
<dbReference type="OrthoDB" id="4332563at2"/>
<reference evidence="2 3" key="1">
    <citation type="submission" date="2017-09" db="EMBL/GenBank/DDBJ databases">
        <authorList>
            <person name="Lee N."/>
            <person name="Cho B.-K."/>
        </authorList>
    </citation>
    <scope>NUCLEOTIDE SEQUENCE [LARGE SCALE GENOMIC DNA]</scope>
    <source>
        <strain evidence="2 3">ATCC 12853</strain>
    </source>
</reference>
<organism evidence="2 3">
    <name type="scientific">Streptomyces kanamyceticus</name>
    <dbReference type="NCBI Taxonomy" id="1967"/>
    <lineage>
        <taxon>Bacteria</taxon>
        <taxon>Bacillati</taxon>
        <taxon>Actinomycetota</taxon>
        <taxon>Actinomycetes</taxon>
        <taxon>Kitasatosporales</taxon>
        <taxon>Streptomycetaceae</taxon>
        <taxon>Streptomyces</taxon>
    </lineage>
</organism>
<keyword evidence="1" id="KW-0472">Membrane</keyword>
<keyword evidence="1" id="KW-0812">Transmembrane</keyword>
<feature type="transmembrane region" description="Helical" evidence="1">
    <location>
        <begin position="46"/>
        <end position="64"/>
    </location>
</feature>
<gene>
    <name evidence="2" type="ORF">CP970_27025</name>
</gene>
<dbReference type="EMBL" id="CP023699">
    <property type="protein sequence ID" value="QEU94070.1"/>
    <property type="molecule type" value="Genomic_DNA"/>
</dbReference>
<keyword evidence="1" id="KW-1133">Transmembrane helix</keyword>
<protein>
    <submittedName>
        <fullName evidence="2">Uncharacterized protein</fullName>
    </submittedName>
</protein>
<proteinExistence type="predicted"/>
<dbReference type="Proteomes" id="UP000325529">
    <property type="component" value="Chromosome"/>
</dbReference>
<evidence type="ECO:0000313" key="3">
    <source>
        <dbReference type="Proteomes" id="UP000325529"/>
    </source>
</evidence>
<accession>A0A5J6GDU6</accession>
<name>A0A5J6GDU6_STRKN</name>
<keyword evidence="3" id="KW-1185">Reference proteome</keyword>
<dbReference type="AlphaFoldDB" id="A0A5J6GDU6"/>